<name>A0A835UXM8_VANPL</name>
<proteinExistence type="predicted"/>
<feature type="region of interest" description="Disordered" evidence="1">
    <location>
        <begin position="221"/>
        <end position="243"/>
    </location>
</feature>
<accession>A0A835UXM8</accession>
<protein>
    <submittedName>
        <fullName evidence="2">Uncharacterized protein</fullName>
    </submittedName>
</protein>
<dbReference type="AlphaFoldDB" id="A0A835UXM8"/>
<gene>
    <name evidence="2" type="ORF">HPP92_012312</name>
</gene>
<organism evidence="2 3">
    <name type="scientific">Vanilla planifolia</name>
    <name type="common">Vanilla</name>
    <dbReference type="NCBI Taxonomy" id="51239"/>
    <lineage>
        <taxon>Eukaryota</taxon>
        <taxon>Viridiplantae</taxon>
        <taxon>Streptophyta</taxon>
        <taxon>Embryophyta</taxon>
        <taxon>Tracheophyta</taxon>
        <taxon>Spermatophyta</taxon>
        <taxon>Magnoliopsida</taxon>
        <taxon>Liliopsida</taxon>
        <taxon>Asparagales</taxon>
        <taxon>Orchidaceae</taxon>
        <taxon>Vanilloideae</taxon>
        <taxon>Vanilleae</taxon>
        <taxon>Vanilla</taxon>
    </lineage>
</organism>
<evidence type="ECO:0000313" key="3">
    <source>
        <dbReference type="Proteomes" id="UP000639772"/>
    </source>
</evidence>
<evidence type="ECO:0000256" key="1">
    <source>
        <dbReference type="SAM" id="MobiDB-lite"/>
    </source>
</evidence>
<feature type="compositionally biased region" description="Basic and acidic residues" evidence="1">
    <location>
        <begin position="255"/>
        <end position="268"/>
    </location>
</feature>
<feature type="region of interest" description="Disordered" evidence="1">
    <location>
        <begin position="157"/>
        <end position="181"/>
    </location>
</feature>
<feature type="region of interest" description="Disordered" evidence="1">
    <location>
        <begin position="255"/>
        <end position="274"/>
    </location>
</feature>
<reference evidence="2 3" key="1">
    <citation type="journal article" date="2020" name="Nat. Food">
        <title>A phased Vanilla planifolia genome enables genetic improvement of flavour and production.</title>
        <authorList>
            <person name="Hasing T."/>
            <person name="Tang H."/>
            <person name="Brym M."/>
            <person name="Khazi F."/>
            <person name="Huang T."/>
            <person name="Chambers A.H."/>
        </authorList>
    </citation>
    <scope>NUCLEOTIDE SEQUENCE [LARGE SCALE GENOMIC DNA]</scope>
    <source>
        <tissue evidence="2">Leaf</tissue>
    </source>
</reference>
<evidence type="ECO:0000313" key="2">
    <source>
        <dbReference type="EMBL" id="KAG0477593.1"/>
    </source>
</evidence>
<comment type="caution">
    <text evidence="2">The sequence shown here is derived from an EMBL/GenBank/DDBJ whole genome shotgun (WGS) entry which is preliminary data.</text>
</comment>
<feature type="compositionally biased region" description="Basic and acidic residues" evidence="1">
    <location>
        <begin position="225"/>
        <end position="237"/>
    </location>
</feature>
<dbReference type="EMBL" id="JADCNM010000006">
    <property type="protein sequence ID" value="KAG0477593.1"/>
    <property type="molecule type" value="Genomic_DNA"/>
</dbReference>
<sequence length="274" mass="29916">MDPTGGITLRTSSSQNQLGIEAKSIHLADARQVGFPKQRGDPLNGEEIVSRVAISAAGESNVEDAYPSRPQRALDLLNEPVRVQRMVEHVGELEIEGSVGEGLGMEVATHHQRRGRHQIHPYRVGNPQRAQRRYLLPHSGPHAECARVIRQKASVAEVGEETRENGDFPSPISGGPDAPEAGVQGLVELELEVVVVGAEAGSNLEEGGGRRGDLVGEGYARVRSRSKEERKEGQKGEGEEEEEWLQELFHRCRGGDDANVRQGHDWKMDSIVAP</sequence>
<dbReference type="Proteomes" id="UP000639772">
    <property type="component" value="Chromosome 6"/>
</dbReference>